<reference evidence="2 3" key="3">
    <citation type="submission" date="2020-02" db="EMBL/GenBank/DDBJ databases">
        <title>Newly sequenced genome of strain CSTR1 showed variability in Candidatus Kuenenia stuttgartiensis genomes.</title>
        <authorList>
            <person name="Ding C."/>
            <person name="Adrian L."/>
        </authorList>
    </citation>
    <scope>NUCLEOTIDE SEQUENCE [LARGE SCALE GENOMIC DNA]</scope>
    <source>
        <strain evidence="2 3">CSTR1</strain>
    </source>
</reference>
<dbReference type="Proteomes" id="UP000501926">
    <property type="component" value="Chromosome"/>
</dbReference>
<dbReference type="EMBL" id="CT573071">
    <property type="protein sequence ID" value="CAJ73390.1"/>
    <property type="molecule type" value="Genomic_DNA"/>
</dbReference>
<organism evidence="1">
    <name type="scientific">Kuenenia stuttgartiensis</name>
    <dbReference type="NCBI Taxonomy" id="174633"/>
    <lineage>
        <taxon>Bacteria</taxon>
        <taxon>Pseudomonadati</taxon>
        <taxon>Planctomycetota</taxon>
        <taxon>Candidatus Brocadiia</taxon>
        <taxon>Candidatus Brocadiales</taxon>
        <taxon>Candidatus Brocadiaceae</taxon>
        <taxon>Candidatus Kuenenia</taxon>
    </lineage>
</organism>
<reference evidence="1" key="1">
    <citation type="journal article" date="2006" name="Nature">
        <title>Deciphering the evolution and metabolism of an anammox bacterium from a community genome.</title>
        <authorList>
            <person name="Strous M."/>
            <person name="Pelletier E."/>
            <person name="Mangenot S."/>
            <person name="Rattei T."/>
            <person name="Lehner A."/>
            <person name="Taylor M.W."/>
            <person name="Horn M."/>
            <person name="Daims H."/>
            <person name="Bartol-Mavel D."/>
            <person name="Wincker P."/>
            <person name="Barbe V."/>
            <person name="Fonknechten N."/>
            <person name="Vallenet D."/>
            <person name="Segurens B."/>
            <person name="Schenowitz-Truong C."/>
            <person name="Medigue C."/>
            <person name="Collingro A."/>
            <person name="Snel B."/>
            <person name="Dutilh B.E."/>
            <person name="OpDenCamp H.J.M."/>
            <person name="vanDerDrift C."/>
            <person name="Cirpus I."/>
            <person name="vanDePas-Schoonen K.T."/>
            <person name="Harhangi H.R."/>
            <person name="vanNiftrik L."/>
            <person name="Schmid M."/>
            <person name="Keltjens J."/>
            <person name="vanDeVossenberg J."/>
            <person name="Kartal B."/>
            <person name="Meier H."/>
            <person name="Frishman D."/>
            <person name="Huynen M.A."/>
            <person name="Mewes H."/>
            <person name="Weissenbach J."/>
            <person name="Jetten M.S.M."/>
            <person name="Wagner M."/>
            <person name="LePaslier D."/>
        </authorList>
    </citation>
    <scope>NUCLEOTIDE SEQUENCE</scope>
</reference>
<dbReference type="EMBL" id="CP049055">
    <property type="protein sequence ID" value="QII11958.1"/>
    <property type="molecule type" value="Genomic_DNA"/>
</dbReference>
<proteinExistence type="predicted"/>
<reference evidence="1" key="2">
    <citation type="submission" date="2006-01" db="EMBL/GenBank/DDBJ databases">
        <authorList>
            <person name="Genoscope"/>
        </authorList>
    </citation>
    <scope>NUCLEOTIDE SEQUENCE</scope>
</reference>
<gene>
    <name evidence="2" type="ORF">KsCSTR_25780</name>
    <name evidence="1" type="ORF">kuste2641</name>
</gene>
<evidence type="ECO:0000313" key="2">
    <source>
        <dbReference type="EMBL" id="QII11958.1"/>
    </source>
</evidence>
<dbReference type="AlphaFoldDB" id="Q1Q742"/>
<evidence type="ECO:0000313" key="1">
    <source>
        <dbReference type="EMBL" id="CAJ73390.1"/>
    </source>
</evidence>
<name>Q1Q742_KUEST</name>
<protein>
    <submittedName>
        <fullName evidence="1">Uncharacterized protein</fullName>
    </submittedName>
</protein>
<accession>Q1Q742</accession>
<sequence>MRPQVSIRVFTSFSLFRHFCYGNVSLKHGRNYKKIRNASVDDINRSWRSKNVGFRFAFSSSRASSNLA</sequence>
<evidence type="ECO:0000313" key="3">
    <source>
        <dbReference type="Proteomes" id="UP000501926"/>
    </source>
</evidence>